<organism evidence="1 2">
    <name type="scientific">Thioclava dalianensis</name>
    <dbReference type="NCBI Taxonomy" id="1185766"/>
    <lineage>
        <taxon>Bacteria</taxon>
        <taxon>Pseudomonadati</taxon>
        <taxon>Pseudomonadota</taxon>
        <taxon>Alphaproteobacteria</taxon>
        <taxon>Rhodobacterales</taxon>
        <taxon>Paracoccaceae</taxon>
        <taxon>Thioclava</taxon>
    </lineage>
</organism>
<dbReference type="Gene3D" id="3.55.50.10">
    <property type="entry name" value="Baseplate protein-like domains"/>
    <property type="match status" value="1"/>
</dbReference>
<proteinExistence type="predicted"/>
<sequence length="331" mass="35723">MTHPSIQVTVDGVPVSGPFFNRLVSLTITDREGIRSDTLELVFEDSAPHIQSPRRGAVVRVSLSNGAGGGFVGAYIIDRVAFSCLPYTISVRGHSADLRSEMKASKTKYWDNASVKAIVEEKAKAYGLKVKIAAAVSGHVYHWIGQQDESDLNFLERLARRHGALFTIKNGVLLWLERGTGKTAEGAAIAPAVVLPPSIIEGSCRMSETDVDRFATVKAYWQDRRGAKRQEIIVPADPDGVGEHVLRDPYSSQAEAEAAAKAAAREIVRGLIEVSCAIVGRPGLMAGQPVLFSGVRPVLDGRTFIVDLVTHSFAKSSGLRTSFRGKLKAES</sequence>
<accession>A0A074THL1</accession>
<dbReference type="eggNOG" id="COG3500">
    <property type="taxonomic scope" value="Bacteria"/>
</dbReference>
<dbReference type="STRING" id="1185766.SAMN05216224_102737"/>
<dbReference type="RefSeq" id="WP_038066170.1">
    <property type="nucleotide sequence ID" value="NZ_FOVB01000002.1"/>
</dbReference>
<dbReference type="Proteomes" id="UP000027725">
    <property type="component" value="Unassembled WGS sequence"/>
</dbReference>
<keyword evidence="2" id="KW-1185">Reference proteome</keyword>
<name>A0A074THL1_9RHOB</name>
<dbReference type="SUPFAM" id="SSF69279">
    <property type="entry name" value="Phage tail proteins"/>
    <property type="match status" value="1"/>
</dbReference>
<dbReference type="EMBL" id="JHEH01000012">
    <property type="protein sequence ID" value="KEP69640.1"/>
    <property type="molecule type" value="Genomic_DNA"/>
</dbReference>
<dbReference type="Pfam" id="PF05954">
    <property type="entry name" value="Phage_GPD"/>
    <property type="match status" value="1"/>
</dbReference>
<dbReference type="AlphaFoldDB" id="A0A074THL1"/>
<gene>
    <name evidence="1" type="ORF">DL1_03380</name>
</gene>
<evidence type="ECO:0000313" key="1">
    <source>
        <dbReference type="EMBL" id="KEP69640.1"/>
    </source>
</evidence>
<reference evidence="1 2" key="1">
    <citation type="submission" date="2014-03" db="EMBL/GenBank/DDBJ databases">
        <title>The draft genome sequence of Thioclava dalianensis DLFJ1-1.</title>
        <authorList>
            <person name="Lai Q."/>
            <person name="Shao Z."/>
        </authorList>
    </citation>
    <scope>NUCLEOTIDE SEQUENCE [LARGE SCALE GENOMIC DNA]</scope>
    <source>
        <strain evidence="1 2">DLFJ1-1</strain>
    </source>
</reference>
<dbReference type="OrthoDB" id="4070623at2"/>
<protein>
    <submittedName>
        <fullName evidence="1">Late control protein D</fullName>
    </submittedName>
</protein>
<comment type="caution">
    <text evidence="1">The sequence shown here is derived from an EMBL/GenBank/DDBJ whole genome shotgun (WGS) entry which is preliminary data.</text>
</comment>
<evidence type="ECO:0000313" key="2">
    <source>
        <dbReference type="Proteomes" id="UP000027725"/>
    </source>
</evidence>